<dbReference type="STRING" id="361077.A0A151ZG92"/>
<reference evidence="6 7" key="1">
    <citation type="submission" date="2015-12" db="EMBL/GenBank/DDBJ databases">
        <title>Dictyostelia acquired genes for synthesis and detection of signals that induce cell-type specialization by lateral gene transfer from prokaryotes.</title>
        <authorList>
            <person name="Gloeckner G."/>
            <person name="Schaap P."/>
        </authorList>
    </citation>
    <scope>NUCLEOTIDE SEQUENCE [LARGE SCALE GENOMIC DNA]</scope>
    <source>
        <strain evidence="6 7">TK</strain>
    </source>
</reference>
<proteinExistence type="inferred from homology"/>
<sequence length="1393" mass="153275">MNKFIYLFILVLILKSTFALDTKVIEVNNQLSISSLDNIETKVYITIDSSISTPKVSINHIKGSIESLDDVVYFKDNTIHLGDVKTMFNLGSSDETLSSSNRLGFNLISLVGIFMVSLFTMKSTGSNFKLLLLFGVFSLIYIHALDVTGVGLDINIRVPIGYSFEKLDLQLKNAQVDLQSLIVANLVINNCIDTMADDSIFIKSLYVSKSLKICSNNNVMIDGFNHRSDGASYEVKSTNGDVSVKVAGDYKGSIKFTAASAPSMTGSCDYDSSTSMGKQVITGSCADSIASSFTIDAPNGEITWTSNIPSGSCPTTASWRESAQPFDGPVSPPIPASTPAVNTVYSSLSDWRLMEDSDTIVVLDQGAIKVPLAKWGPADWFLCRTGFTSTLTKDLVYKFSFDFKLGAALSGITITKVSVVILDYPWGPFNVTRGWGVAESEIQQEFISPDTFTSLDWVSRTITIQPTNSFRSGMVLGLRVKMSAGSGDTLPVFYFRNMTFTTPTRSSTPSGLITADSKVVTLRKPSTSLQPQDYSLCPHLQSGLKHWHDPSTWPGASVPLPNSVITLPANTKVLVSSCSLSTDTYQKIIVPATSELIFSDAPIVLNVKDIYVEGKFYIGSKDCRLNSTVQVNFYGAKTTTDTISSMMGSKGIGVSKTGFLSINGKQYHNTWSRLAQSAFPGDTLIFVQDNINWEVGQEVVLTTSTWKDEFTKQNEVRKISAIQGKKVLLDKPLNFLHFASEDYQVEVGLLSRRIVFKSMDGLNDFFGGHVLMMGEGQISGLQLINMGQQNIKARYPLHFHLAKTLTSSYISDCSVYQSFYRCFTIHGTNNVNVERNVAYDVYGHCYYLEDGVEENNTIAYNLAAYVHTIGTPAAGEGQPGEMFYESAALRQPADSAAGGFYITNAYNRIYGNAASGGWASYSFPNLKIPIGFHSNLTSINPSSRTTLEFDGNSAHSSGYHFWFGSCIYVGGNLSTQSDGTLAYKSGRVDRDTVDYNNPQVTVWMRFSNIKVSLCSSGIGHWGNTIEVVKYESHDNKVAGTVFGEALLDQALVNAKSANIEVDKSLAPNWGFQFYDTWTHTILTNIKWKNFHPRVGAENPHEDNKIIVSMTHSDIYKPQGISAVKNFTFDNCDVSQYVGHRIQDTGASRYFNYVDFDGSSVGSSGTPKLIGSHSSWWNYSSSCQFQADWNAYYCNKVSGQEVVNIDVEAPGLIDPDVLVDVPNNSIRGKTTLFKYGQADQTKSAVVTSNVGITGISNVGWYLYLNNSSPASFRIHTRLIPYGTYILLAIRYPAGTLFNINTFYQWDYQNSKKFILSQGASADVVLQGNGKQYYYFDGQHLYIKLVNHLLTGASTEYFERNGVKIYSISTGFYYIISATCPGGNCAVSDVYPSFN</sequence>
<keyword evidence="3" id="KW-0472">Membrane</keyword>
<name>A0A151ZG92_TIELA</name>
<dbReference type="OrthoDB" id="2016282at2759"/>
<keyword evidence="7" id="KW-1185">Reference proteome</keyword>
<evidence type="ECO:0000313" key="7">
    <source>
        <dbReference type="Proteomes" id="UP000076078"/>
    </source>
</evidence>
<feature type="transmembrane region" description="Helical" evidence="3">
    <location>
        <begin position="128"/>
        <end position="145"/>
    </location>
</feature>
<dbReference type="InterPro" id="IPR019316">
    <property type="entry name" value="G8_domain"/>
</dbReference>
<dbReference type="InterPro" id="IPR052334">
    <property type="entry name" value="G8_domain-comF-like"/>
</dbReference>
<comment type="similarity">
    <text evidence="2">Belongs to the comF family.</text>
</comment>
<dbReference type="OMA" id="HWHDPST"/>
<dbReference type="PROSITE" id="PS51484">
    <property type="entry name" value="G8"/>
    <property type="match status" value="1"/>
</dbReference>
<dbReference type="SMART" id="SM01225">
    <property type="entry name" value="G8"/>
    <property type="match status" value="1"/>
</dbReference>
<accession>A0A151ZG92</accession>
<feature type="chain" id="PRO_5007593263" description="G8 domain-containing protein" evidence="4">
    <location>
        <begin position="20"/>
        <end position="1393"/>
    </location>
</feature>
<evidence type="ECO:0000256" key="1">
    <source>
        <dbReference type="ARBA" id="ARBA00023180"/>
    </source>
</evidence>
<dbReference type="Proteomes" id="UP000076078">
    <property type="component" value="Unassembled WGS sequence"/>
</dbReference>
<dbReference type="InParanoid" id="A0A151ZG92"/>
<evidence type="ECO:0000256" key="4">
    <source>
        <dbReference type="SAM" id="SignalP"/>
    </source>
</evidence>
<dbReference type="PANTHER" id="PTHR47687">
    <property type="entry name" value="G8 DOMAIN-CONTAINING PROTEIN DDB_G0288475-RELATED"/>
    <property type="match status" value="1"/>
</dbReference>
<protein>
    <recommendedName>
        <fullName evidence="5">G8 domain-containing protein</fullName>
    </recommendedName>
</protein>
<keyword evidence="3" id="KW-1133">Transmembrane helix</keyword>
<dbReference type="Pfam" id="PF10162">
    <property type="entry name" value="G8"/>
    <property type="match status" value="1"/>
</dbReference>
<evidence type="ECO:0000259" key="5">
    <source>
        <dbReference type="PROSITE" id="PS51484"/>
    </source>
</evidence>
<keyword evidence="4" id="KW-0732">Signal</keyword>
<comment type="caution">
    <text evidence="6">The sequence shown here is derived from an EMBL/GenBank/DDBJ whole genome shotgun (WGS) entry which is preliminary data.</text>
</comment>
<evidence type="ECO:0000256" key="2">
    <source>
        <dbReference type="ARBA" id="ARBA00038413"/>
    </source>
</evidence>
<evidence type="ECO:0000313" key="6">
    <source>
        <dbReference type="EMBL" id="KYQ92991.1"/>
    </source>
</evidence>
<organism evidence="6 7">
    <name type="scientific">Tieghemostelium lacteum</name>
    <name type="common">Slime mold</name>
    <name type="synonym">Dictyostelium lacteum</name>
    <dbReference type="NCBI Taxonomy" id="361077"/>
    <lineage>
        <taxon>Eukaryota</taxon>
        <taxon>Amoebozoa</taxon>
        <taxon>Evosea</taxon>
        <taxon>Eumycetozoa</taxon>
        <taxon>Dictyostelia</taxon>
        <taxon>Dictyosteliales</taxon>
        <taxon>Raperosteliaceae</taxon>
        <taxon>Tieghemostelium</taxon>
    </lineage>
</organism>
<feature type="domain" description="G8" evidence="5">
    <location>
        <begin position="551"/>
        <end position="676"/>
    </location>
</feature>
<dbReference type="PANTHER" id="PTHR47687:SF4">
    <property type="entry name" value="G8 DOMAIN-CONTAINING PROTEIN DDB_G0286311-RELATED"/>
    <property type="match status" value="1"/>
</dbReference>
<dbReference type="InterPro" id="IPR055401">
    <property type="entry name" value="CEMIP_beta-hel_dom"/>
</dbReference>
<keyword evidence="3" id="KW-0812">Transmembrane</keyword>
<feature type="signal peptide" evidence="4">
    <location>
        <begin position="1"/>
        <end position="19"/>
    </location>
</feature>
<gene>
    <name evidence="6" type="ORF">DLAC_05595</name>
</gene>
<evidence type="ECO:0000256" key="3">
    <source>
        <dbReference type="SAM" id="Phobius"/>
    </source>
</evidence>
<dbReference type="EMBL" id="LODT01000028">
    <property type="protein sequence ID" value="KYQ92991.1"/>
    <property type="molecule type" value="Genomic_DNA"/>
</dbReference>
<dbReference type="Pfam" id="PF24606">
    <property type="entry name" value="CEMIP_beta-hel"/>
    <property type="match status" value="1"/>
</dbReference>
<keyword evidence="1" id="KW-0325">Glycoprotein</keyword>